<name>A0A0F5Q577_9HYPH</name>
<proteinExistence type="predicted"/>
<organism evidence="3 4">
    <name type="scientific">Devosia epidermidihirudinis</name>
    <dbReference type="NCBI Taxonomy" id="1293439"/>
    <lineage>
        <taxon>Bacteria</taxon>
        <taxon>Pseudomonadati</taxon>
        <taxon>Pseudomonadota</taxon>
        <taxon>Alphaproteobacteria</taxon>
        <taxon>Hyphomicrobiales</taxon>
        <taxon>Devosiaceae</taxon>
        <taxon>Devosia</taxon>
    </lineage>
</organism>
<feature type="region of interest" description="Disordered" evidence="1">
    <location>
        <begin position="112"/>
        <end position="134"/>
    </location>
</feature>
<evidence type="ECO:0000256" key="1">
    <source>
        <dbReference type="SAM" id="MobiDB-lite"/>
    </source>
</evidence>
<reference evidence="3 4" key="1">
    <citation type="submission" date="2015-03" db="EMBL/GenBank/DDBJ databases">
        <authorList>
            <person name="Lepp D."/>
            <person name="Hassan Y.I."/>
            <person name="Li X.-Z."/>
            <person name="Zhou T."/>
        </authorList>
    </citation>
    <scope>NUCLEOTIDE SEQUENCE [LARGE SCALE GENOMIC DNA]</scope>
    <source>
        <strain evidence="3 4">E84</strain>
    </source>
</reference>
<evidence type="ECO:0000313" key="4">
    <source>
        <dbReference type="Proteomes" id="UP000033411"/>
    </source>
</evidence>
<feature type="transmembrane region" description="Helical" evidence="2">
    <location>
        <begin position="30"/>
        <end position="51"/>
    </location>
</feature>
<accession>A0A0F5Q577</accession>
<comment type="caution">
    <text evidence="3">The sequence shown here is derived from an EMBL/GenBank/DDBJ whole genome shotgun (WGS) entry which is preliminary data.</text>
</comment>
<dbReference type="OrthoDB" id="7949448at2"/>
<keyword evidence="4" id="KW-1185">Reference proteome</keyword>
<protein>
    <submittedName>
        <fullName evidence="3">Uncharacterized protein</fullName>
    </submittedName>
</protein>
<dbReference type="AlphaFoldDB" id="A0A0F5Q577"/>
<keyword evidence="2" id="KW-1133">Transmembrane helix</keyword>
<dbReference type="Proteomes" id="UP000033411">
    <property type="component" value="Unassembled WGS sequence"/>
</dbReference>
<evidence type="ECO:0000313" key="3">
    <source>
        <dbReference type="EMBL" id="KKC35796.1"/>
    </source>
</evidence>
<dbReference type="PATRIC" id="fig|1293439.3.peg.2957"/>
<gene>
    <name evidence="3" type="ORF">WH87_14505</name>
</gene>
<feature type="region of interest" description="Disordered" evidence="1">
    <location>
        <begin position="1"/>
        <end position="21"/>
    </location>
</feature>
<sequence>MEADLAEPVAPKTDIDAHKPARRGPPWAQILSFVVGLVGVAALGATGWVYAETQREIRRMSTDIAQIRLSLELYGRQQSPGAASATDTSSASSLQDLSNRLGILEESWRSGKASSGATSLPAVPTTPTASANAAGGDCLPSGTRILVSAGDSYPICGQPVSVSIGAVDNGFMNLSDGTTIAAGGTIALVGSSCMLTAISAGDQGMTGYAEIRVSC</sequence>
<evidence type="ECO:0000256" key="2">
    <source>
        <dbReference type="SAM" id="Phobius"/>
    </source>
</evidence>
<keyword evidence="2" id="KW-0812">Transmembrane</keyword>
<dbReference type="EMBL" id="LANJ01000044">
    <property type="protein sequence ID" value="KKC35796.1"/>
    <property type="molecule type" value="Genomic_DNA"/>
</dbReference>
<dbReference type="RefSeq" id="WP_046140844.1">
    <property type="nucleotide sequence ID" value="NZ_LANJ01000044.1"/>
</dbReference>
<keyword evidence="2" id="KW-0472">Membrane</keyword>